<feature type="coiled-coil region" evidence="4">
    <location>
        <begin position="296"/>
        <end position="330"/>
    </location>
</feature>
<evidence type="ECO:0000313" key="6">
    <source>
        <dbReference type="EMBL" id="GMF60644.1"/>
    </source>
</evidence>
<keyword evidence="3" id="KW-0802">TPR repeat</keyword>
<accession>A0A9W6YEA8</accession>
<sequence>MPLRRSSASSILSGDEGSAMSSAHAAAEAQKTLGNEEFNDKNFAKAVECYSEVRAPVQGMAGKEAPQSLRDLMSCVLLCVLQAIRLDPESFVYYSNRRSGGSRSGAWGRGFLEDVHAFILFIMFVILFFNAGSAAYGALGKWELAEADAQQCVKRNPQFAKGYHRLANAQQQLGRKQEAIETLKTAQATAADPEKVPGIKKLLRQLNQEVAPKSAGPAQGGRQVPAHIAKELQELQPQFQKIQRELEQIEAKLAAYARQKKRLALVDREVADLPEGTKTYRSIGKMFLQTTSDENAASMKEEEKRVDDQVSSLEARKNYLLRQKQSAQDNITELLAQCT</sequence>
<organism evidence="6 7">
    <name type="scientific">Phytophthora fragariaefolia</name>
    <dbReference type="NCBI Taxonomy" id="1490495"/>
    <lineage>
        <taxon>Eukaryota</taxon>
        <taxon>Sar</taxon>
        <taxon>Stramenopiles</taxon>
        <taxon>Oomycota</taxon>
        <taxon>Peronosporomycetes</taxon>
        <taxon>Peronosporales</taxon>
        <taxon>Peronosporaceae</taxon>
        <taxon>Phytophthora</taxon>
    </lineage>
</organism>
<dbReference type="PANTHER" id="PTHR45831">
    <property type="entry name" value="LD24721P"/>
    <property type="match status" value="1"/>
</dbReference>
<keyword evidence="5" id="KW-0472">Membrane</keyword>
<gene>
    <name evidence="6" type="ORF">Pfra01_002631900</name>
</gene>
<dbReference type="PANTHER" id="PTHR45831:SF2">
    <property type="entry name" value="LD24721P"/>
    <property type="match status" value="1"/>
</dbReference>
<dbReference type="CDD" id="cd23164">
    <property type="entry name" value="Prefoldin_1"/>
    <property type="match status" value="1"/>
</dbReference>
<evidence type="ECO:0000256" key="2">
    <source>
        <dbReference type="ARBA" id="ARBA00022737"/>
    </source>
</evidence>
<dbReference type="SUPFAM" id="SSF46579">
    <property type="entry name" value="Prefoldin"/>
    <property type="match status" value="1"/>
</dbReference>
<dbReference type="Proteomes" id="UP001165121">
    <property type="component" value="Unassembled WGS sequence"/>
</dbReference>
<keyword evidence="5" id="KW-1133">Transmembrane helix</keyword>
<protein>
    <submittedName>
        <fullName evidence="6">Unnamed protein product</fullName>
    </submittedName>
</protein>
<dbReference type="GO" id="GO:0072380">
    <property type="term" value="C:TRC complex"/>
    <property type="evidence" value="ECO:0007669"/>
    <property type="project" value="TreeGrafter"/>
</dbReference>
<dbReference type="OrthoDB" id="2423701at2759"/>
<dbReference type="AlphaFoldDB" id="A0A9W6YEA8"/>
<keyword evidence="7" id="KW-1185">Reference proteome</keyword>
<proteinExistence type="inferred from homology"/>
<reference evidence="6" key="1">
    <citation type="submission" date="2023-04" db="EMBL/GenBank/DDBJ databases">
        <title>Phytophthora fragariaefolia NBRC 109709.</title>
        <authorList>
            <person name="Ichikawa N."/>
            <person name="Sato H."/>
            <person name="Tonouchi N."/>
        </authorList>
    </citation>
    <scope>NUCLEOTIDE SEQUENCE</scope>
    <source>
        <strain evidence="6">NBRC 109709</strain>
    </source>
</reference>
<feature type="coiled-coil region" evidence="4">
    <location>
        <begin position="232"/>
        <end position="266"/>
    </location>
</feature>
<feature type="transmembrane region" description="Helical" evidence="5">
    <location>
        <begin position="117"/>
        <end position="139"/>
    </location>
</feature>
<keyword evidence="2" id="KW-0677">Repeat</keyword>
<dbReference type="SMART" id="SM00028">
    <property type="entry name" value="TPR"/>
    <property type="match status" value="3"/>
</dbReference>
<keyword evidence="4" id="KW-0175">Coiled coil</keyword>
<dbReference type="Gene3D" id="1.10.287.370">
    <property type="match status" value="1"/>
</dbReference>
<dbReference type="EMBL" id="BSXT01005493">
    <property type="protein sequence ID" value="GMF60644.1"/>
    <property type="molecule type" value="Genomic_DNA"/>
</dbReference>
<dbReference type="Pfam" id="PF13181">
    <property type="entry name" value="TPR_8"/>
    <property type="match status" value="1"/>
</dbReference>
<dbReference type="Gene3D" id="1.25.40.10">
    <property type="entry name" value="Tetratricopeptide repeat domain"/>
    <property type="match status" value="1"/>
</dbReference>
<dbReference type="InterPro" id="IPR019734">
    <property type="entry name" value="TPR_rpt"/>
</dbReference>
<comment type="similarity">
    <text evidence="1">Belongs to the prefoldin subunit beta family.</text>
</comment>
<dbReference type="InterPro" id="IPR002777">
    <property type="entry name" value="PFD_beta-like"/>
</dbReference>
<evidence type="ECO:0000256" key="5">
    <source>
        <dbReference type="SAM" id="Phobius"/>
    </source>
</evidence>
<evidence type="ECO:0000256" key="1">
    <source>
        <dbReference type="ARBA" id="ARBA00008045"/>
    </source>
</evidence>
<comment type="caution">
    <text evidence="6">The sequence shown here is derived from an EMBL/GenBank/DDBJ whole genome shotgun (WGS) entry which is preliminary data.</text>
</comment>
<dbReference type="GO" id="GO:0006620">
    <property type="term" value="P:post-translational protein targeting to endoplasmic reticulum membrane"/>
    <property type="evidence" value="ECO:0007669"/>
    <property type="project" value="TreeGrafter"/>
</dbReference>
<dbReference type="GO" id="GO:0060090">
    <property type="term" value="F:molecular adaptor activity"/>
    <property type="evidence" value="ECO:0007669"/>
    <property type="project" value="TreeGrafter"/>
</dbReference>
<evidence type="ECO:0000313" key="7">
    <source>
        <dbReference type="Proteomes" id="UP001165121"/>
    </source>
</evidence>
<evidence type="ECO:0000256" key="4">
    <source>
        <dbReference type="SAM" id="Coils"/>
    </source>
</evidence>
<dbReference type="InterPro" id="IPR009053">
    <property type="entry name" value="Prefoldin"/>
</dbReference>
<dbReference type="GO" id="GO:0016272">
    <property type="term" value="C:prefoldin complex"/>
    <property type="evidence" value="ECO:0007669"/>
    <property type="project" value="InterPro"/>
</dbReference>
<dbReference type="Pfam" id="PF01920">
    <property type="entry name" value="Prefoldin_2"/>
    <property type="match status" value="1"/>
</dbReference>
<dbReference type="GO" id="GO:0051082">
    <property type="term" value="F:unfolded protein binding"/>
    <property type="evidence" value="ECO:0007669"/>
    <property type="project" value="InterPro"/>
</dbReference>
<dbReference type="SUPFAM" id="SSF48452">
    <property type="entry name" value="TPR-like"/>
    <property type="match status" value="1"/>
</dbReference>
<name>A0A9W6YEA8_9STRA</name>
<dbReference type="GO" id="GO:0006457">
    <property type="term" value="P:protein folding"/>
    <property type="evidence" value="ECO:0007669"/>
    <property type="project" value="InterPro"/>
</dbReference>
<dbReference type="GO" id="GO:0016020">
    <property type="term" value="C:membrane"/>
    <property type="evidence" value="ECO:0007669"/>
    <property type="project" value="TreeGrafter"/>
</dbReference>
<evidence type="ECO:0000256" key="3">
    <source>
        <dbReference type="ARBA" id="ARBA00022803"/>
    </source>
</evidence>
<dbReference type="InterPro" id="IPR011990">
    <property type="entry name" value="TPR-like_helical_dom_sf"/>
</dbReference>
<keyword evidence="5" id="KW-0812">Transmembrane</keyword>
<dbReference type="InterPro" id="IPR047150">
    <property type="entry name" value="SGT"/>
</dbReference>